<dbReference type="PROSITE" id="PS51163">
    <property type="entry name" value="YRDC"/>
    <property type="match status" value="1"/>
</dbReference>
<sequence length="363" mass="40362">MVLEVFKNTIVYRIMPDSIDNSLIEEICGILRNNGLIAFPTETVYGLGALISKVDAIKKIFIVKGRPIDNPLIVHVSSIDMFIELVENIPDRIIRLVEKLWPGPFTIIWWKKSIVPDEVTAGLPKVAIRMPAHPVALELIRVCGEAIAAPSANRSGKPSPTNAEHVISDLFGLIDAVIDSGETIYGVESTIIDFTTNPPRLLRPGALPVEDIISLIGESIEIPLFARGYCEAEYAEAPGMRYRHYAPNSFLTVVETDEYSSGLRNVVKKIREIVELNKNRFSRLAIICSSETCSEYVDLGVRIYDIGSRSNLFIVARNLFKTLRQLDSDNIEFAVAEGFEEKGLGLTIMNRLRKASGFNIVKT</sequence>
<dbReference type="GO" id="GO:0005524">
    <property type="term" value="F:ATP binding"/>
    <property type="evidence" value="ECO:0007669"/>
    <property type="project" value="UniProtKB-UniRule"/>
</dbReference>
<dbReference type="GO" id="GO:0008033">
    <property type="term" value="P:tRNA processing"/>
    <property type="evidence" value="ECO:0007669"/>
    <property type="project" value="UniProtKB-KW"/>
</dbReference>
<dbReference type="InterPro" id="IPR010923">
    <property type="entry name" value="T(6)A37_SUA5"/>
</dbReference>
<dbReference type="InterPro" id="IPR017945">
    <property type="entry name" value="DHBP_synth_RibB-like_a/b_dom"/>
</dbReference>
<dbReference type="SUPFAM" id="SSF55821">
    <property type="entry name" value="YrdC/RibB"/>
    <property type="match status" value="1"/>
</dbReference>
<evidence type="ECO:0000256" key="3">
    <source>
        <dbReference type="ARBA" id="ARBA00012584"/>
    </source>
</evidence>
<evidence type="ECO:0000256" key="5">
    <source>
        <dbReference type="ARBA" id="ARBA00022490"/>
    </source>
</evidence>
<dbReference type="GO" id="GO:0003725">
    <property type="term" value="F:double-stranded RNA binding"/>
    <property type="evidence" value="ECO:0007669"/>
    <property type="project" value="UniProtKB-UniRule"/>
</dbReference>
<dbReference type="Gene3D" id="3.90.870.10">
    <property type="entry name" value="DHBP synthase"/>
    <property type="match status" value="1"/>
</dbReference>
<dbReference type="InterPro" id="IPR038385">
    <property type="entry name" value="Sua5/YwlC_C"/>
</dbReference>
<dbReference type="GO" id="GO:0061710">
    <property type="term" value="F:L-threonylcarbamoyladenylate synthase"/>
    <property type="evidence" value="ECO:0007669"/>
    <property type="project" value="UniProtKB-EC"/>
</dbReference>
<keyword evidence="6 13" id="KW-0808">Transferase</keyword>
<keyword evidence="5 13" id="KW-0963">Cytoplasm</keyword>
<dbReference type="InterPro" id="IPR006070">
    <property type="entry name" value="Sua5-like_dom"/>
</dbReference>
<dbReference type="EC" id="2.7.7.87" evidence="3 13"/>
<comment type="function">
    <text evidence="13">Required for the formation of a threonylcarbamoyl group on adenosine at position 37 (t(6)A37) in tRNAs that read codons beginning with adenine.</text>
</comment>
<evidence type="ECO:0000256" key="1">
    <source>
        <dbReference type="ARBA" id="ARBA00004496"/>
    </source>
</evidence>
<feature type="binding site" evidence="14">
    <location>
        <position position="189"/>
    </location>
    <ligand>
        <name>L-threonine</name>
        <dbReference type="ChEBI" id="CHEBI:57926"/>
    </ligand>
</feature>
<keyword evidence="10 13" id="KW-0067">ATP-binding</keyword>
<comment type="similarity">
    <text evidence="2 13">Belongs to the SUA5 family.</text>
</comment>
<feature type="binding site" evidence="14">
    <location>
        <position position="66"/>
    </location>
    <ligand>
        <name>ATP</name>
        <dbReference type="ChEBI" id="CHEBI:30616"/>
    </ligand>
</feature>
<comment type="subcellular location">
    <subcellularLocation>
        <location evidence="1 13">Cytoplasm</location>
    </subcellularLocation>
</comment>
<keyword evidence="7 13" id="KW-0819">tRNA processing</keyword>
<evidence type="ECO:0000256" key="8">
    <source>
        <dbReference type="ARBA" id="ARBA00022695"/>
    </source>
</evidence>
<gene>
    <name evidence="17" type="ORF">ENT92_01665</name>
    <name evidence="16" type="ORF">ENU14_04490</name>
</gene>
<feature type="binding site" evidence="14">
    <location>
        <position position="43"/>
    </location>
    <ligand>
        <name>L-threonine</name>
        <dbReference type="ChEBI" id="CHEBI:57926"/>
    </ligand>
</feature>
<dbReference type="EMBL" id="DTAN01000067">
    <property type="protein sequence ID" value="HGU64911.1"/>
    <property type="molecule type" value="Genomic_DNA"/>
</dbReference>
<accession>A0A7C4HDY4</accession>
<evidence type="ECO:0000256" key="13">
    <source>
        <dbReference type="PIRNR" id="PIRNR004930"/>
    </source>
</evidence>
<evidence type="ECO:0000256" key="12">
    <source>
        <dbReference type="ARBA" id="ARBA00048366"/>
    </source>
</evidence>
<dbReference type="GO" id="GO:0005737">
    <property type="term" value="C:cytoplasm"/>
    <property type="evidence" value="ECO:0007669"/>
    <property type="project" value="UniProtKB-SubCell"/>
</dbReference>
<comment type="catalytic activity">
    <reaction evidence="12 13">
        <text>L-threonine + hydrogencarbonate + ATP = L-threonylcarbamoyladenylate + diphosphate + H2O</text>
        <dbReference type="Rhea" id="RHEA:36407"/>
        <dbReference type="ChEBI" id="CHEBI:15377"/>
        <dbReference type="ChEBI" id="CHEBI:17544"/>
        <dbReference type="ChEBI" id="CHEBI:30616"/>
        <dbReference type="ChEBI" id="CHEBI:33019"/>
        <dbReference type="ChEBI" id="CHEBI:57926"/>
        <dbReference type="ChEBI" id="CHEBI:73682"/>
        <dbReference type="EC" id="2.7.7.87"/>
    </reaction>
</comment>
<evidence type="ECO:0000256" key="2">
    <source>
        <dbReference type="ARBA" id="ARBA00007663"/>
    </source>
</evidence>
<proteinExistence type="inferred from homology"/>
<feature type="binding site" evidence="14">
    <location>
        <position position="75"/>
    </location>
    <ligand>
        <name>L-threonine</name>
        <dbReference type="ChEBI" id="CHEBI:57926"/>
    </ligand>
</feature>
<dbReference type="PANTHER" id="PTHR17490">
    <property type="entry name" value="SUA5"/>
    <property type="match status" value="1"/>
</dbReference>
<comment type="caution">
    <text evidence="16">The sequence shown here is derived from an EMBL/GenBank/DDBJ whole genome shotgun (WGS) entry which is preliminary data.</text>
</comment>
<evidence type="ECO:0000256" key="6">
    <source>
        <dbReference type="ARBA" id="ARBA00022679"/>
    </source>
</evidence>
<dbReference type="InterPro" id="IPR050156">
    <property type="entry name" value="TC-AMP_synthase_SUA5"/>
</dbReference>
<evidence type="ECO:0000313" key="16">
    <source>
        <dbReference type="EMBL" id="HGM58824.1"/>
    </source>
</evidence>
<dbReference type="NCBIfam" id="TIGR00057">
    <property type="entry name" value="L-threonylcarbamoyladenylate synthase"/>
    <property type="match status" value="1"/>
</dbReference>
<protein>
    <recommendedName>
        <fullName evidence="4 13">Threonylcarbamoyl-AMP synthase</fullName>
        <shortName evidence="13">TC-AMP synthase</shortName>
        <ecNumber evidence="3 13">2.7.7.87</ecNumber>
    </recommendedName>
    <alternativeName>
        <fullName evidence="11 13">L-threonylcarbamoyladenylate synthase</fullName>
    </alternativeName>
</protein>
<evidence type="ECO:0000259" key="15">
    <source>
        <dbReference type="PROSITE" id="PS51163"/>
    </source>
</evidence>
<evidence type="ECO:0000313" key="17">
    <source>
        <dbReference type="EMBL" id="HGU64911.1"/>
    </source>
</evidence>
<feature type="binding site" evidence="14">
    <location>
        <position position="245"/>
    </location>
    <ligand>
        <name>ATP</name>
        <dbReference type="ChEBI" id="CHEBI:30616"/>
    </ligand>
</feature>
<keyword evidence="9 13" id="KW-0547">Nucleotide-binding</keyword>
<dbReference type="GO" id="GO:0006450">
    <property type="term" value="P:regulation of translational fidelity"/>
    <property type="evidence" value="ECO:0007669"/>
    <property type="project" value="TreeGrafter"/>
</dbReference>
<evidence type="ECO:0000256" key="9">
    <source>
        <dbReference type="ARBA" id="ARBA00022741"/>
    </source>
</evidence>
<evidence type="ECO:0000256" key="10">
    <source>
        <dbReference type="ARBA" id="ARBA00022840"/>
    </source>
</evidence>
<feature type="binding site" evidence="14">
    <location>
        <position position="203"/>
    </location>
    <ligand>
        <name>ATP</name>
        <dbReference type="ChEBI" id="CHEBI:30616"/>
    </ligand>
</feature>
<dbReference type="PIRSF" id="PIRSF004930">
    <property type="entry name" value="Tln_factor_SUA5"/>
    <property type="match status" value="1"/>
</dbReference>
<dbReference type="InterPro" id="IPR005145">
    <property type="entry name" value="Sua5_C"/>
</dbReference>
<dbReference type="GO" id="GO:0000049">
    <property type="term" value="F:tRNA binding"/>
    <property type="evidence" value="ECO:0007669"/>
    <property type="project" value="TreeGrafter"/>
</dbReference>
<reference evidence="16" key="1">
    <citation type="journal article" date="2020" name="mSystems">
        <title>Genome- and Community-Level Interaction Insights into Carbon Utilization and Element Cycling Functions of Hydrothermarchaeota in Hydrothermal Sediment.</title>
        <authorList>
            <person name="Zhou Z."/>
            <person name="Liu Y."/>
            <person name="Xu W."/>
            <person name="Pan J."/>
            <person name="Luo Z.H."/>
            <person name="Li M."/>
        </authorList>
    </citation>
    <scope>NUCLEOTIDE SEQUENCE [LARGE SCALE GENOMIC DNA]</scope>
    <source>
        <strain evidence="17">SpSt-622</strain>
        <strain evidence="16">SpSt-642</strain>
    </source>
</reference>
<dbReference type="FunFam" id="3.90.870.10:FF:000009">
    <property type="entry name" value="Threonylcarbamoyl-AMP synthase, putative"/>
    <property type="match status" value="1"/>
</dbReference>
<evidence type="ECO:0000256" key="4">
    <source>
        <dbReference type="ARBA" id="ARBA00015492"/>
    </source>
</evidence>
<feature type="binding site" evidence="14">
    <location>
        <position position="129"/>
    </location>
    <ligand>
        <name>L-threonine</name>
        <dbReference type="ChEBI" id="CHEBI:57926"/>
    </ligand>
</feature>
<dbReference type="AlphaFoldDB" id="A0A7C4HDY4"/>
<evidence type="ECO:0000256" key="11">
    <source>
        <dbReference type="ARBA" id="ARBA00029774"/>
    </source>
</evidence>
<feature type="binding site" evidence="14">
    <location>
        <position position="159"/>
    </location>
    <ligand>
        <name>ATP</name>
        <dbReference type="ChEBI" id="CHEBI:30616"/>
    </ligand>
</feature>
<feature type="binding site" evidence="14">
    <location>
        <position position="151"/>
    </location>
    <ligand>
        <name>ATP</name>
        <dbReference type="ChEBI" id="CHEBI:30616"/>
    </ligand>
</feature>
<keyword evidence="8 13" id="KW-0548">Nucleotidyltransferase</keyword>
<evidence type="ECO:0000256" key="7">
    <source>
        <dbReference type="ARBA" id="ARBA00022694"/>
    </source>
</evidence>
<feature type="binding site" evidence="14">
    <location>
        <position position="149"/>
    </location>
    <ligand>
        <name>L-threonine</name>
        <dbReference type="ChEBI" id="CHEBI:57926"/>
    </ligand>
</feature>
<dbReference type="PANTHER" id="PTHR17490:SF16">
    <property type="entry name" value="THREONYLCARBAMOYL-AMP SYNTHASE"/>
    <property type="match status" value="1"/>
</dbReference>
<dbReference type="EMBL" id="DTBJ01000033">
    <property type="protein sequence ID" value="HGM58824.1"/>
    <property type="molecule type" value="Genomic_DNA"/>
</dbReference>
<evidence type="ECO:0000256" key="14">
    <source>
        <dbReference type="PIRSR" id="PIRSR004930-1"/>
    </source>
</evidence>
<organism evidence="16">
    <name type="scientific">Staphylothermus marinus</name>
    <dbReference type="NCBI Taxonomy" id="2280"/>
    <lineage>
        <taxon>Archaea</taxon>
        <taxon>Thermoproteota</taxon>
        <taxon>Thermoprotei</taxon>
        <taxon>Desulfurococcales</taxon>
        <taxon>Desulfurococcaceae</taxon>
        <taxon>Staphylothermus</taxon>
    </lineage>
</organism>
<dbReference type="Gene3D" id="3.40.50.11030">
    <property type="entry name" value="Threonylcarbamoyl-AMP synthase, C-terminal domain"/>
    <property type="match status" value="1"/>
</dbReference>
<feature type="binding site" evidence="14">
    <location>
        <position position="70"/>
    </location>
    <ligand>
        <name>ATP</name>
        <dbReference type="ChEBI" id="CHEBI:30616"/>
    </ligand>
</feature>
<dbReference type="Pfam" id="PF01300">
    <property type="entry name" value="Sua5_yciO_yrdC"/>
    <property type="match status" value="1"/>
</dbReference>
<name>A0A7C4HDY4_STAMA</name>
<dbReference type="Pfam" id="PF03481">
    <property type="entry name" value="Sua5_C"/>
    <property type="match status" value="1"/>
</dbReference>
<feature type="domain" description="YrdC-like" evidence="15">
    <location>
        <begin position="21"/>
        <end position="207"/>
    </location>
</feature>